<feature type="domain" description="Outer membrane protein beta-barrel" evidence="4">
    <location>
        <begin position="403"/>
        <end position="808"/>
    </location>
</feature>
<evidence type="ECO:0000256" key="3">
    <source>
        <dbReference type="ARBA" id="ARBA00023237"/>
    </source>
</evidence>
<dbReference type="Gene3D" id="2.60.40.1120">
    <property type="entry name" value="Carboxypeptidase-like, regulatory domain"/>
    <property type="match status" value="1"/>
</dbReference>
<proteinExistence type="predicted"/>
<dbReference type="Pfam" id="PF14905">
    <property type="entry name" value="OMP_b-brl_3"/>
    <property type="match status" value="1"/>
</dbReference>
<name>A0A4Q7N5Z9_9BACT</name>
<comment type="subcellular location">
    <subcellularLocation>
        <location evidence="1">Cell outer membrane</location>
    </subcellularLocation>
</comment>
<keyword evidence="2" id="KW-0472">Membrane</keyword>
<sequence>MTVVCLYTGLRYLYACMPLMRPLLIVCCCLLLVTLSASGQDKQSKSAPGLITGNVIDTLQKAVADASVSLRPFNDSLPTRNTRTDQNGNFEFEHLPFGYYKLSISYVGFRPLTLDSIWIRAERYDFNMSDLTLKPNTDTALEEVVVYAEKPLIQSRDGNITFNAGESALSAGSNAAELLKSVPLVANDPDGKLVVRGREPKILIDDKPVELNAQQLADLLESLPGSMIEKIEVMTNPPPQYANEQGGVINIVTKKGKVGMGARLTLTAGTRGEYGVSGNINYRKKGLAVNLNMGFAYNEFDGYSRSMRENFRKDSTNYYATAGQSFNKGIRPNARLNVDYELDKWNLFNIQATYSQAVTRNKSDNEYTNINRFHEVYRISQRSIATEGNNISPVINFTYTRKGKKPGESLRFIAGTNTAWNNSDRTFYEVPLNPDYTQRGKDSTQLQYNETHNKGYNARVNYDKQLSNKKTSISTGASYVYELNDIDVDVYGLRSVPVKELMPNTNLSNSFDFRQRVSNIRAAVKQRLSESLSVTGGITLENTDLRFTLKEGAKADNNYSTWLPFFTLSKKWEEVLSVNLSYRKSIRRPGINHMNPTVDIADTNNLRFGNPDLLPSTSHNFDLVFGRTTDKYFLNLSLGYNKVSDIFSQLRLPAPNDTNKTTTSWYNIDGREEYEISTWNGYTFSKALRVNLSASYTFNKYSSRNTSFINGGTFTSNFNGNFVPTDMWNITTGITYNRFANPQGTVRSNLRMNFGVQRKLLKKKLVLTFNMIDPIAKQEYRSFTTTPAYNIESLSSTNTRNYRITIGYNFTQLGKKKKPATKKATGTLKK</sequence>
<dbReference type="InterPro" id="IPR037066">
    <property type="entry name" value="Plug_dom_sf"/>
</dbReference>
<keyword evidence="5" id="KW-0675">Receptor</keyword>
<dbReference type="GO" id="GO:0009279">
    <property type="term" value="C:cell outer membrane"/>
    <property type="evidence" value="ECO:0007669"/>
    <property type="project" value="UniProtKB-SubCell"/>
</dbReference>
<dbReference type="InterPro" id="IPR036942">
    <property type="entry name" value="Beta-barrel_TonB_sf"/>
</dbReference>
<evidence type="ECO:0000313" key="6">
    <source>
        <dbReference type="Proteomes" id="UP000293874"/>
    </source>
</evidence>
<evidence type="ECO:0000259" key="4">
    <source>
        <dbReference type="Pfam" id="PF14905"/>
    </source>
</evidence>
<dbReference type="Gene3D" id="2.170.130.10">
    <property type="entry name" value="TonB-dependent receptor, plug domain"/>
    <property type="match status" value="1"/>
</dbReference>
<dbReference type="InterPro" id="IPR008969">
    <property type="entry name" value="CarboxyPept-like_regulatory"/>
</dbReference>
<evidence type="ECO:0000313" key="5">
    <source>
        <dbReference type="EMBL" id="RZS76491.1"/>
    </source>
</evidence>
<comment type="caution">
    <text evidence="5">The sequence shown here is derived from an EMBL/GenBank/DDBJ whole genome shotgun (WGS) entry which is preliminary data.</text>
</comment>
<dbReference type="SUPFAM" id="SSF56935">
    <property type="entry name" value="Porins"/>
    <property type="match status" value="1"/>
</dbReference>
<keyword evidence="3" id="KW-0998">Cell outer membrane</keyword>
<evidence type="ECO:0000256" key="2">
    <source>
        <dbReference type="ARBA" id="ARBA00023136"/>
    </source>
</evidence>
<keyword evidence="6" id="KW-1185">Reference proteome</keyword>
<reference evidence="5 6" key="1">
    <citation type="submission" date="2019-02" db="EMBL/GenBank/DDBJ databases">
        <title>Genomic Encyclopedia of Type Strains, Phase IV (KMG-IV): sequencing the most valuable type-strain genomes for metagenomic binning, comparative biology and taxonomic classification.</title>
        <authorList>
            <person name="Goeker M."/>
        </authorList>
    </citation>
    <scope>NUCLEOTIDE SEQUENCE [LARGE SCALE GENOMIC DNA]</scope>
    <source>
        <strain evidence="5 6">DSM 18116</strain>
    </source>
</reference>
<dbReference type="AlphaFoldDB" id="A0A4Q7N5Z9"/>
<dbReference type="Pfam" id="PF13620">
    <property type="entry name" value="CarboxypepD_reg"/>
    <property type="match status" value="1"/>
</dbReference>
<dbReference type="Proteomes" id="UP000293874">
    <property type="component" value="Unassembled WGS sequence"/>
</dbReference>
<gene>
    <name evidence="5" type="ORF">EV199_2376</name>
</gene>
<organism evidence="5 6">
    <name type="scientific">Pseudobacter ginsenosidimutans</name>
    <dbReference type="NCBI Taxonomy" id="661488"/>
    <lineage>
        <taxon>Bacteria</taxon>
        <taxon>Pseudomonadati</taxon>
        <taxon>Bacteroidota</taxon>
        <taxon>Chitinophagia</taxon>
        <taxon>Chitinophagales</taxon>
        <taxon>Chitinophagaceae</taxon>
        <taxon>Pseudobacter</taxon>
    </lineage>
</organism>
<dbReference type="EMBL" id="SGXA01000001">
    <property type="protein sequence ID" value="RZS76491.1"/>
    <property type="molecule type" value="Genomic_DNA"/>
</dbReference>
<accession>A0A4Q7N5Z9</accession>
<evidence type="ECO:0000256" key="1">
    <source>
        <dbReference type="ARBA" id="ARBA00004442"/>
    </source>
</evidence>
<dbReference type="SUPFAM" id="SSF49464">
    <property type="entry name" value="Carboxypeptidase regulatory domain-like"/>
    <property type="match status" value="1"/>
</dbReference>
<dbReference type="InterPro" id="IPR041700">
    <property type="entry name" value="OMP_b-brl_3"/>
</dbReference>
<dbReference type="Gene3D" id="2.40.170.20">
    <property type="entry name" value="TonB-dependent receptor, beta-barrel domain"/>
    <property type="match status" value="1"/>
</dbReference>
<protein>
    <submittedName>
        <fullName evidence="5">Outer membrane receptor protein involved in Fe transport</fullName>
    </submittedName>
</protein>